<sequence length="692" mass="71983">MINVEVGRLREPAAWLMVAAASGSVLVGIERLLFGGSSFGEASFAVRAAGYLSDLTSPVAVALLVGAVLLAGNLGPAVRRLKPMVYVAVGTLGLSVLFGVIGLLGGVFTGATDFLEKVEFLLVHLPLLGLTALALVYLLPKAAPAASPAGGFPSAPGAAGFAGGGGFRPDGGLGGNPQQPQPSYAPGTAPQAPFPAPQGQPQGQAQGQAPYPAPGQPQGAPVFHQEPAAPAFHQEPAAQAFHQEAPAPAFHQEAPAAPYGQPALPPAPAHAADPAETYGRQPESGFAPQENAYASQSGDGYAAAPAPYGTGSEGLPYDARSAGYGQAPAQPAEPQAYTPSPYVAADVQPPAPAAPYDPPASAYDPPAPVYSAPAEQQGYGEPQQAYTPSSTEPQLPSYGGQDPQFSSYGRREPQFPAYTPSSTEPQLPSYGGQDPQFSSYAPAQPEQQVPFYEPQAPAAQPYTPADSQPRLPFDGQAQASFPQPPENYGQPLTGYSGAEFARQNEAEPHYPAPDPVDARSQQIAHAYQQAESYQQQAHGAEPQLRVPEYTASPSGGYDQSGYDQSGYDAPFGHPQTPQSGPSWEVPQETPQSAPSWDVPQGASQSAPSWDAPREAPPAETTVRFDPAAYQGDPLGGPAPAAQTWDSQPIDPTAIYTPERSGQAMTGENGDRERVAPGQEQNTSWYGSDRREH</sequence>
<feature type="transmembrane region" description="Helical" evidence="2">
    <location>
        <begin position="12"/>
        <end position="29"/>
    </location>
</feature>
<feature type="transmembrane region" description="Helical" evidence="2">
    <location>
        <begin position="84"/>
        <end position="108"/>
    </location>
</feature>
<keyword evidence="2" id="KW-0812">Transmembrane</keyword>
<comment type="caution">
    <text evidence="3">The sequence shown here is derived from an EMBL/GenBank/DDBJ whole genome shotgun (WGS) entry which is preliminary data.</text>
</comment>
<feature type="region of interest" description="Disordered" evidence="1">
    <location>
        <begin position="251"/>
        <end position="692"/>
    </location>
</feature>
<keyword evidence="2" id="KW-0472">Membrane</keyword>
<feature type="compositionally biased region" description="Low complexity" evidence="1">
    <location>
        <begin position="176"/>
        <end position="191"/>
    </location>
</feature>
<feature type="transmembrane region" description="Helical" evidence="2">
    <location>
        <begin position="120"/>
        <end position="139"/>
    </location>
</feature>
<feature type="compositionally biased region" description="Polar residues" evidence="1">
    <location>
        <begin position="435"/>
        <end position="447"/>
    </location>
</feature>
<evidence type="ECO:0000256" key="1">
    <source>
        <dbReference type="SAM" id="MobiDB-lite"/>
    </source>
</evidence>
<dbReference type="RefSeq" id="WP_184939401.1">
    <property type="nucleotide sequence ID" value="NZ_BAAAWZ010000001.1"/>
</dbReference>
<feature type="region of interest" description="Disordered" evidence="1">
    <location>
        <begin position="161"/>
        <end position="223"/>
    </location>
</feature>
<feature type="compositionally biased region" description="Pro residues" evidence="1">
    <location>
        <begin position="349"/>
        <end position="358"/>
    </location>
</feature>
<evidence type="ECO:0000313" key="3">
    <source>
        <dbReference type="EMBL" id="MBB5962128.1"/>
    </source>
</evidence>
<feature type="compositionally biased region" description="Gly residues" evidence="1">
    <location>
        <begin position="161"/>
        <end position="175"/>
    </location>
</feature>
<feature type="compositionally biased region" description="Low complexity" evidence="1">
    <location>
        <begin position="199"/>
        <end position="221"/>
    </location>
</feature>
<name>A0A841D153_PLAVE</name>
<dbReference type="EMBL" id="JACHJJ010000003">
    <property type="protein sequence ID" value="MBB5962128.1"/>
    <property type="molecule type" value="Genomic_DNA"/>
</dbReference>
<feature type="compositionally biased region" description="Low complexity" evidence="1">
    <location>
        <begin position="454"/>
        <end position="465"/>
    </location>
</feature>
<protein>
    <submittedName>
        <fullName evidence="3">Uncharacterized protein</fullName>
    </submittedName>
</protein>
<feature type="compositionally biased region" description="Polar residues" evidence="1">
    <location>
        <begin position="384"/>
        <end position="394"/>
    </location>
</feature>
<feature type="compositionally biased region" description="Low complexity" evidence="1">
    <location>
        <begin position="524"/>
        <end position="538"/>
    </location>
</feature>
<feature type="compositionally biased region" description="Low complexity" evidence="1">
    <location>
        <begin position="322"/>
        <end position="348"/>
    </location>
</feature>
<gene>
    <name evidence="3" type="ORF">FHS22_001387</name>
</gene>
<keyword evidence="4" id="KW-1185">Reference proteome</keyword>
<feature type="compositionally biased region" description="Low complexity" evidence="1">
    <location>
        <begin position="300"/>
        <end position="309"/>
    </location>
</feature>
<accession>A0A841D153</accession>
<reference evidence="3 4" key="1">
    <citation type="submission" date="2020-08" db="EMBL/GenBank/DDBJ databases">
        <title>Genomic Encyclopedia of Type Strains, Phase III (KMG-III): the genomes of soil and plant-associated and newly described type strains.</title>
        <authorList>
            <person name="Whitman W."/>
        </authorList>
    </citation>
    <scope>NUCLEOTIDE SEQUENCE [LARGE SCALE GENOMIC DNA]</scope>
    <source>
        <strain evidence="3 4">CECT 3303</strain>
    </source>
</reference>
<feature type="transmembrane region" description="Helical" evidence="2">
    <location>
        <begin position="49"/>
        <end position="72"/>
    </location>
</feature>
<feature type="compositionally biased region" description="Low complexity" evidence="1">
    <location>
        <begin position="359"/>
        <end position="374"/>
    </location>
</feature>
<proteinExistence type="predicted"/>
<evidence type="ECO:0000256" key="2">
    <source>
        <dbReference type="SAM" id="Phobius"/>
    </source>
</evidence>
<dbReference type="Proteomes" id="UP000562352">
    <property type="component" value="Unassembled WGS sequence"/>
</dbReference>
<dbReference type="AlphaFoldDB" id="A0A841D153"/>
<keyword evidence="2" id="KW-1133">Transmembrane helix</keyword>
<evidence type="ECO:0000313" key="4">
    <source>
        <dbReference type="Proteomes" id="UP000562352"/>
    </source>
</evidence>
<organism evidence="3 4">
    <name type="scientific">Planomonospora venezuelensis</name>
    <dbReference type="NCBI Taxonomy" id="1999"/>
    <lineage>
        <taxon>Bacteria</taxon>
        <taxon>Bacillati</taxon>
        <taxon>Actinomycetota</taxon>
        <taxon>Actinomycetes</taxon>
        <taxon>Streptosporangiales</taxon>
        <taxon>Streptosporangiaceae</taxon>
        <taxon>Planomonospora</taxon>
    </lineage>
</organism>